<comment type="similarity">
    <text evidence="2 15">Belongs to the FPG family.</text>
</comment>
<evidence type="ECO:0000256" key="5">
    <source>
        <dbReference type="ARBA" id="ARBA00022763"/>
    </source>
</evidence>
<dbReference type="PANTHER" id="PTHR22993:SF9">
    <property type="entry name" value="FORMAMIDOPYRIMIDINE-DNA GLYCOSYLASE"/>
    <property type="match status" value="1"/>
</dbReference>
<dbReference type="InterPro" id="IPR010663">
    <property type="entry name" value="Znf_FPG/IleRS"/>
</dbReference>
<dbReference type="Gene3D" id="3.20.190.10">
    <property type="entry name" value="MutM-like, N-terminal"/>
    <property type="match status" value="1"/>
</dbReference>
<feature type="binding site" evidence="15">
    <location>
        <position position="194"/>
    </location>
    <ligand>
        <name>DNA</name>
        <dbReference type="ChEBI" id="CHEBI:16991"/>
    </ligand>
</feature>
<dbReference type="FunFam" id="1.10.8.50:FF:000003">
    <property type="entry name" value="Formamidopyrimidine-DNA glycosylase"/>
    <property type="match status" value="1"/>
</dbReference>
<evidence type="ECO:0000256" key="4">
    <source>
        <dbReference type="ARBA" id="ARBA00022723"/>
    </source>
</evidence>
<comment type="cofactor">
    <cofactor evidence="15">
        <name>Zn(2+)</name>
        <dbReference type="ChEBI" id="CHEBI:29105"/>
    </cofactor>
    <text evidence="15">Binds 1 zinc ion per subunit.</text>
</comment>
<dbReference type="InterPro" id="IPR020629">
    <property type="entry name" value="FPG_Glyclase"/>
</dbReference>
<comment type="function">
    <text evidence="15">Involved in base excision repair of DNA damaged by oxidation or by mutagenic agents. Acts as DNA glycosylase that recognizes and removes damaged bases. Has a preference for oxidized purines, such as 7,8-dihydro-8-oxoguanine (8-oxoG). Has AP (apurinic/apyrimidinic) lyase activity and introduces nicks in the DNA strand. Cleaves the DNA backbone by beta-delta elimination to generate a single-strand break at the site of the removed base with both 3'- and 5'-phosphates.</text>
</comment>
<dbReference type="PROSITE" id="PS51068">
    <property type="entry name" value="FPG_CAT"/>
    <property type="match status" value="1"/>
</dbReference>
<organism evidence="18 19">
    <name type="scientific">Candidatus Frankia alpina</name>
    <dbReference type="NCBI Taxonomy" id="2699483"/>
    <lineage>
        <taxon>Bacteria</taxon>
        <taxon>Bacillati</taxon>
        <taxon>Actinomycetota</taxon>
        <taxon>Actinomycetes</taxon>
        <taxon>Frankiales</taxon>
        <taxon>Frankiaceae</taxon>
        <taxon>Frankia</taxon>
    </lineage>
</organism>
<dbReference type="InterPro" id="IPR000214">
    <property type="entry name" value="Znf_DNA_glyclase/AP_lyase"/>
</dbReference>
<accession>A0A4S5EW80</accession>
<dbReference type="InterPro" id="IPR035937">
    <property type="entry name" value="FPG_N"/>
</dbReference>
<feature type="active site" description="Proton donor" evidence="15">
    <location>
        <position position="3"/>
    </location>
</feature>
<keyword evidence="8 15" id="KW-0862">Zinc</keyword>
<dbReference type="GO" id="GO:0003684">
    <property type="term" value="F:damaged DNA binding"/>
    <property type="evidence" value="ECO:0007669"/>
    <property type="project" value="InterPro"/>
</dbReference>
<feature type="active site" description="Proton donor; for beta-elimination activity" evidence="15">
    <location>
        <position position="61"/>
    </location>
</feature>
<dbReference type="RefSeq" id="WP_136446320.1">
    <property type="nucleotide sequence ID" value="NZ_SSXH01000001.1"/>
</dbReference>
<keyword evidence="4 15" id="KW-0479">Metal-binding</keyword>
<evidence type="ECO:0000256" key="2">
    <source>
        <dbReference type="ARBA" id="ARBA00009409"/>
    </source>
</evidence>
<dbReference type="Pfam" id="PF01149">
    <property type="entry name" value="Fapy_DNA_glyco"/>
    <property type="match status" value="1"/>
</dbReference>
<dbReference type="NCBIfam" id="TIGR00577">
    <property type="entry name" value="fpg"/>
    <property type="match status" value="1"/>
</dbReference>
<evidence type="ECO:0000256" key="7">
    <source>
        <dbReference type="ARBA" id="ARBA00022801"/>
    </source>
</evidence>
<dbReference type="SUPFAM" id="SSF57716">
    <property type="entry name" value="Glucocorticoid receptor-like (DNA-binding domain)"/>
    <property type="match status" value="1"/>
</dbReference>
<dbReference type="GO" id="GO:0034039">
    <property type="term" value="F:8-oxo-7,8-dihydroguanine DNA N-glycosylase activity"/>
    <property type="evidence" value="ECO:0007669"/>
    <property type="project" value="TreeGrafter"/>
</dbReference>
<dbReference type="GO" id="GO:0003690">
    <property type="term" value="F:double-stranded DNA binding"/>
    <property type="evidence" value="ECO:0007669"/>
    <property type="project" value="UniProtKB-ARBA"/>
</dbReference>
<feature type="domain" description="FPG-type" evidence="16">
    <location>
        <begin position="280"/>
        <end position="314"/>
    </location>
</feature>
<proteinExistence type="inferred from homology"/>
<dbReference type="InterPro" id="IPR010979">
    <property type="entry name" value="Ribosomal_uS13-like_H2TH"/>
</dbReference>
<keyword evidence="9 15" id="KW-0238">DNA-binding</keyword>
<evidence type="ECO:0000256" key="12">
    <source>
        <dbReference type="ARBA" id="ARBA00023268"/>
    </source>
</evidence>
<sequence>MPELPEVEVVRRGLQHGVVGRTIASVEVCHPRAVRRHVAGAGDFSALLVGRRVTAAKRRGKYLWLALRADPAATPAAAGVAQAVGPQSTSAPAGLPVSDPSLPSAPDDALIAHLGMSGQLLVVPSTSPDQKHLRIRFTFLDGGRELRFVDQRTFGGLAVAIGGGELPEPVAHIARDPLDPDFDEDLVVRRLRERRTGVKRALLDQTLVSGVGNIYADEALWAARLHYARPTETLTRSEVRRLLDCVRTVMIAALDAGGTSFDKLYVSTEGVSGLFERSLEVYGRAGLPCGRCGDTIRRDAFMNRSSFTCPTCQRSPRRPRW</sequence>
<comment type="subunit">
    <text evidence="3 15">Monomer.</text>
</comment>
<dbReference type="GO" id="GO:0008270">
    <property type="term" value="F:zinc ion binding"/>
    <property type="evidence" value="ECO:0007669"/>
    <property type="project" value="UniProtKB-UniRule"/>
</dbReference>
<dbReference type="GO" id="GO:0006979">
    <property type="term" value="P:response to oxidative stress"/>
    <property type="evidence" value="ECO:0007669"/>
    <property type="project" value="UniProtKB-ARBA"/>
</dbReference>
<evidence type="ECO:0000313" key="18">
    <source>
        <dbReference type="EMBL" id="THJ76380.1"/>
    </source>
</evidence>
<dbReference type="Proteomes" id="UP000305282">
    <property type="component" value="Unassembled WGS sequence"/>
</dbReference>
<dbReference type="InterPro" id="IPR015886">
    <property type="entry name" value="H2TH_FPG"/>
</dbReference>
<dbReference type="Gene3D" id="1.10.8.50">
    <property type="match status" value="1"/>
</dbReference>
<gene>
    <name evidence="15 18" type="primary">mutM</name>
    <name evidence="15" type="synonym">fpg</name>
    <name evidence="18" type="ORF">E7Y31_00085</name>
</gene>
<feature type="binding site" evidence="15">
    <location>
        <position position="152"/>
    </location>
    <ligand>
        <name>DNA</name>
        <dbReference type="ChEBI" id="CHEBI:16991"/>
    </ligand>
</feature>
<dbReference type="EC" id="3.2.2.23" evidence="15"/>
<evidence type="ECO:0000259" key="16">
    <source>
        <dbReference type="PROSITE" id="PS51066"/>
    </source>
</evidence>
<evidence type="ECO:0000256" key="11">
    <source>
        <dbReference type="ARBA" id="ARBA00023239"/>
    </source>
</evidence>
<evidence type="ECO:0000256" key="8">
    <source>
        <dbReference type="ARBA" id="ARBA00022833"/>
    </source>
</evidence>
<keyword evidence="7 15" id="KW-0378">Hydrolase</keyword>
<feature type="active site" description="Proton donor; for delta-elimination activity" evidence="15">
    <location>
        <position position="304"/>
    </location>
</feature>
<dbReference type="GO" id="GO:0140078">
    <property type="term" value="F:class I DNA-(apurinic or apyrimidinic site) endonuclease activity"/>
    <property type="evidence" value="ECO:0007669"/>
    <property type="project" value="UniProtKB-EC"/>
</dbReference>
<evidence type="ECO:0000256" key="13">
    <source>
        <dbReference type="ARBA" id="ARBA00023295"/>
    </source>
</evidence>
<evidence type="ECO:0000256" key="9">
    <source>
        <dbReference type="ARBA" id="ARBA00023125"/>
    </source>
</evidence>
<evidence type="ECO:0000256" key="14">
    <source>
        <dbReference type="ARBA" id="ARBA00044632"/>
    </source>
</evidence>
<keyword evidence="19" id="KW-1185">Reference proteome</keyword>
<dbReference type="SMART" id="SM01232">
    <property type="entry name" value="H2TH"/>
    <property type="match status" value="1"/>
</dbReference>
<evidence type="ECO:0000256" key="1">
    <source>
        <dbReference type="ARBA" id="ARBA00001668"/>
    </source>
</evidence>
<keyword evidence="6 15" id="KW-0863">Zinc-finger</keyword>
<dbReference type="HAMAP" id="MF_00103">
    <property type="entry name" value="Fapy_DNA_glycosyl"/>
    <property type="match status" value="1"/>
</dbReference>
<comment type="catalytic activity">
    <reaction evidence="14 15">
        <text>2'-deoxyribonucleotide-(2'-deoxyribose 5'-phosphate)-2'-deoxyribonucleotide-DNA = a 3'-end 2'-deoxyribonucleotide-(2,3-dehydro-2,3-deoxyribose 5'-phosphate)-DNA + a 5'-end 5'-phospho-2'-deoxyribonucleoside-DNA + H(+)</text>
        <dbReference type="Rhea" id="RHEA:66592"/>
        <dbReference type="Rhea" id="RHEA-COMP:13180"/>
        <dbReference type="Rhea" id="RHEA-COMP:16897"/>
        <dbReference type="Rhea" id="RHEA-COMP:17067"/>
        <dbReference type="ChEBI" id="CHEBI:15378"/>
        <dbReference type="ChEBI" id="CHEBI:136412"/>
        <dbReference type="ChEBI" id="CHEBI:157695"/>
        <dbReference type="ChEBI" id="CHEBI:167181"/>
        <dbReference type="EC" id="4.2.99.18"/>
    </reaction>
</comment>
<protein>
    <recommendedName>
        <fullName evidence="15">Formamidopyrimidine-DNA glycosylase</fullName>
        <shortName evidence="15">Fapy-DNA glycosylase</shortName>
        <ecNumber evidence="15">3.2.2.23</ecNumber>
    </recommendedName>
    <alternativeName>
        <fullName evidence="15">DNA-(apurinic or apyrimidinic site) lyase MutM</fullName>
        <shortName evidence="15">AP lyase MutM</shortName>
        <ecNumber evidence="15">4.2.99.18</ecNumber>
    </alternativeName>
</protein>
<feature type="binding site" evidence="15">
    <location>
        <position position="132"/>
    </location>
    <ligand>
        <name>DNA</name>
        <dbReference type="ChEBI" id="CHEBI:16991"/>
    </ligand>
</feature>
<feature type="domain" description="Formamidopyrimidine-DNA glycosylase catalytic" evidence="17">
    <location>
        <begin position="2"/>
        <end position="155"/>
    </location>
</feature>
<keyword evidence="13 15" id="KW-0326">Glycosidase</keyword>
<reference evidence="18 19" key="1">
    <citation type="submission" date="2019-04" db="EMBL/GenBank/DDBJ databases">
        <title>Draft genome sequences for three unisolated Alnus-infective Frankia Sp+ strains, AgTrS, AiOr and AvVan, the first sequenced Frankia strains able to sporulate in-planta.</title>
        <authorList>
            <person name="Bethencourt L."/>
            <person name="Vautrin F."/>
            <person name="Taib N."/>
            <person name="Dubost A."/>
            <person name="Castro-Garcia L."/>
            <person name="Imbaud O."/>
            <person name="Abrouk D."/>
            <person name="Fournier P."/>
            <person name="Briolay J."/>
            <person name="Nguyen A."/>
            <person name="Normand P."/>
            <person name="Fernandez M.P."/>
            <person name="Brochier-Armanet C."/>
            <person name="Herrera-Belaroussi A."/>
        </authorList>
    </citation>
    <scope>NUCLEOTIDE SEQUENCE [LARGE SCALE GENOMIC DNA]</scope>
    <source>
        <strain evidence="18 19">AvVan</strain>
    </source>
</reference>
<comment type="caution">
    <text evidence="18">The sequence shown here is derived from an EMBL/GenBank/DDBJ whole genome shotgun (WGS) entry which is preliminary data.</text>
</comment>
<dbReference type="SUPFAM" id="SSF46946">
    <property type="entry name" value="S13-like H2TH domain"/>
    <property type="match status" value="1"/>
</dbReference>
<dbReference type="CDD" id="cd08966">
    <property type="entry name" value="EcFpg-like_N"/>
    <property type="match status" value="1"/>
</dbReference>
<evidence type="ECO:0000313" key="19">
    <source>
        <dbReference type="Proteomes" id="UP000305282"/>
    </source>
</evidence>
<dbReference type="PANTHER" id="PTHR22993">
    <property type="entry name" value="FORMAMIDOPYRIMIDINE-DNA GLYCOSYLASE"/>
    <property type="match status" value="1"/>
</dbReference>
<keyword evidence="10 15" id="KW-0234">DNA repair</keyword>
<dbReference type="SUPFAM" id="SSF81624">
    <property type="entry name" value="N-terminal domain of MutM-like DNA repair proteins"/>
    <property type="match status" value="1"/>
</dbReference>
<feature type="active site" description="Schiff-base intermediate with DNA" evidence="15">
    <location>
        <position position="2"/>
    </location>
</feature>
<dbReference type="Pfam" id="PF06827">
    <property type="entry name" value="zf-FPG_IleRS"/>
    <property type="match status" value="1"/>
</dbReference>
<dbReference type="SMART" id="SM00898">
    <property type="entry name" value="Fapy_DNA_glyco"/>
    <property type="match status" value="1"/>
</dbReference>
<dbReference type="OrthoDB" id="9800855at2"/>
<keyword evidence="11 15" id="KW-0456">Lyase</keyword>
<keyword evidence="12 15" id="KW-0511">Multifunctional enzyme</keyword>
<name>A0A4S5EW80_9ACTN</name>
<evidence type="ECO:0000259" key="17">
    <source>
        <dbReference type="PROSITE" id="PS51068"/>
    </source>
</evidence>
<dbReference type="Pfam" id="PF06831">
    <property type="entry name" value="H2TH"/>
    <property type="match status" value="1"/>
</dbReference>
<dbReference type="InterPro" id="IPR012319">
    <property type="entry name" value="FPG_cat"/>
</dbReference>
<keyword evidence="5 15" id="KW-0227">DNA damage</keyword>
<evidence type="ECO:0000256" key="10">
    <source>
        <dbReference type="ARBA" id="ARBA00023204"/>
    </source>
</evidence>
<dbReference type="EMBL" id="SSXH01000001">
    <property type="protein sequence ID" value="THJ76380.1"/>
    <property type="molecule type" value="Genomic_DNA"/>
</dbReference>
<dbReference type="AlphaFoldDB" id="A0A4S5EW80"/>
<dbReference type="PROSITE" id="PS51066">
    <property type="entry name" value="ZF_FPG_2"/>
    <property type="match status" value="1"/>
</dbReference>
<dbReference type="EC" id="4.2.99.18" evidence="15"/>
<evidence type="ECO:0000256" key="6">
    <source>
        <dbReference type="ARBA" id="ARBA00022771"/>
    </source>
</evidence>
<evidence type="ECO:0000256" key="15">
    <source>
        <dbReference type="HAMAP-Rule" id="MF_00103"/>
    </source>
</evidence>
<comment type="catalytic activity">
    <reaction evidence="1 15">
        <text>Hydrolysis of DNA containing ring-opened 7-methylguanine residues, releasing 2,6-diamino-4-hydroxy-5-(N-methyl)formamidopyrimidine.</text>
        <dbReference type="EC" id="3.2.2.23"/>
    </reaction>
</comment>
<dbReference type="GO" id="GO:0006284">
    <property type="term" value="P:base-excision repair"/>
    <property type="evidence" value="ECO:0007669"/>
    <property type="project" value="InterPro"/>
</dbReference>
<evidence type="ECO:0000256" key="3">
    <source>
        <dbReference type="ARBA" id="ARBA00011245"/>
    </source>
</evidence>
<dbReference type="NCBIfam" id="NF002211">
    <property type="entry name" value="PRK01103.1"/>
    <property type="match status" value="1"/>
</dbReference>